<feature type="signal peptide" evidence="1">
    <location>
        <begin position="1"/>
        <end position="24"/>
    </location>
</feature>
<gene>
    <name evidence="3" type="ORF">GCM10011516_08930</name>
</gene>
<dbReference type="PROSITE" id="PS51257">
    <property type="entry name" value="PROKAR_LIPOPROTEIN"/>
    <property type="match status" value="1"/>
</dbReference>
<dbReference type="InterPro" id="IPR032175">
    <property type="entry name" value="DUF5008"/>
</dbReference>
<protein>
    <recommendedName>
        <fullName evidence="2">DUF5008 domain-containing protein</fullName>
    </recommendedName>
</protein>
<keyword evidence="4" id="KW-1185">Reference proteome</keyword>
<dbReference type="EMBL" id="BMKM01000001">
    <property type="protein sequence ID" value="GGE13309.1"/>
    <property type="molecule type" value="Genomic_DNA"/>
</dbReference>
<reference evidence="3" key="2">
    <citation type="submission" date="2020-09" db="EMBL/GenBank/DDBJ databases">
        <authorList>
            <person name="Sun Q."/>
            <person name="Zhou Y."/>
        </authorList>
    </citation>
    <scope>NUCLEOTIDE SEQUENCE</scope>
    <source>
        <strain evidence="3">CGMCC 1.15966</strain>
    </source>
</reference>
<organism evidence="3 4">
    <name type="scientific">Sphingobacterium cellulitidis</name>
    <dbReference type="NCBI Taxonomy" id="1768011"/>
    <lineage>
        <taxon>Bacteria</taxon>
        <taxon>Pseudomonadati</taxon>
        <taxon>Bacteroidota</taxon>
        <taxon>Sphingobacteriia</taxon>
        <taxon>Sphingobacteriales</taxon>
        <taxon>Sphingobacteriaceae</taxon>
        <taxon>Sphingobacterium</taxon>
    </lineage>
</organism>
<dbReference type="AlphaFoldDB" id="A0A8H9FZM4"/>
<feature type="chain" id="PRO_5034637544" description="DUF5008 domain-containing protein" evidence="1">
    <location>
        <begin position="25"/>
        <end position="528"/>
    </location>
</feature>
<sequence length="528" mass="56995">MNKLFIYRLLIALIALVVTSSCHKDDPIGEDPYAGGKSPLGVFFLNEKPIPETAAPGEVVRFLVKGLKKYEKNFKFLINEMETEIVELSDSTIDVRIPNLASTGGVSVKLQNQVFFGPRFFVGGKVSVDEDFGIKSGFDGSVTDILPFGGGFIVTGDFTDFDNEKAENIYRNGIHYINSLGKTDGGLNFGYGSSDVISSIIRFPSGKFLIAGAMTNFNKRLVLNAARLNANGSLDTLVTPVINPNPENELNDIDTVTAFNGGSLDGAILKLIPTSDEGAIAFGRFSNHIKIDYRYSSRENKRAVYTKVRNIMKFQPNGSLDSTFASKNSGTTGNIAGAAQNELGQIVIVGDFTNFNNQAKGRIVRINSDGSVDQSFNVGSGANNTIFSVKYNSVVKKYVIAGNFTQFNGQAMKGLVVLNADGSIDNGFKMGDLGNGIPIFAQILNNGKIVVSGSFTSYNGIKRSQLLILEPNGDALQSYNNIGDFDGFVNTVVETTSSQGYPAILIGGSFNQVNGKRIRNIVKLEIRN</sequence>
<evidence type="ECO:0000256" key="1">
    <source>
        <dbReference type="SAM" id="SignalP"/>
    </source>
</evidence>
<dbReference type="RefSeq" id="WP_094282024.1">
    <property type="nucleotide sequence ID" value="NZ_BMKM01000001.1"/>
</dbReference>
<dbReference type="Pfam" id="PF16400">
    <property type="entry name" value="DUF5008"/>
    <property type="match status" value="1"/>
</dbReference>
<name>A0A8H9FZM4_9SPHI</name>
<reference evidence="3" key="1">
    <citation type="journal article" date="2014" name="Int. J. Syst. Evol. Microbiol.">
        <title>Complete genome sequence of Corynebacterium casei LMG S-19264T (=DSM 44701T), isolated from a smear-ripened cheese.</title>
        <authorList>
            <consortium name="US DOE Joint Genome Institute (JGI-PGF)"/>
            <person name="Walter F."/>
            <person name="Albersmeier A."/>
            <person name="Kalinowski J."/>
            <person name="Ruckert C."/>
        </authorList>
    </citation>
    <scope>NUCLEOTIDE SEQUENCE</scope>
    <source>
        <strain evidence="3">CGMCC 1.15966</strain>
    </source>
</reference>
<proteinExistence type="predicted"/>
<evidence type="ECO:0000259" key="2">
    <source>
        <dbReference type="Pfam" id="PF16400"/>
    </source>
</evidence>
<evidence type="ECO:0000313" key="3">
    <source>
        <dbReference type="EMBL" id="GGE13309.1"/>
    </source>
</evidence>
<dbReference type="Gene3D" id="2.80.10.50">
    <property type="match status" value="2"/>
</dbReference>
<evidence type="ECO:0000313" key="4">
    <source>
        <dbReference type="Proteomes" id="UP000614460"/>
    </source>
</evidence>
<accession>A0A8H9FZM4</accession>
<comment type="caution">
    <text evidence="3">The sequence shown here is derived from an EMBL/GenBank/DDBJ whole genome shotgun (WGS) entry which is preliminary data.</text>
</comment>
<keyword evidence="1" id="KW-0732">Signal</keyword>
<dbReference type="Pfam" id="PF17164">
    <property type="entry name" value="DUF5122"/>
    <property type="match status" value="4"/>
</dbReference>
<dbReference type="InterPro" id="IPR013431">
    <property type="entry name" value="Delta_60_rpt"/>
</dbReference>
<dbReference type="Proteomes" id="UP000614460">
    <property type="component" value="Unassembled WGS sequence"/>
</dbReference>
<feature type="domain" description="DUF5008" evidence="2">
    <location>
        <begin position="21"/>
        <end position="118"/>
    </location>
</feature>